<name>G2WXM5_VERDV</name>
<sequence>MSSTTDFNAAALHSFLNQPVNPAMIIYLAECASDVVECVSTLVPSLVPSLTSHQGRPSESAGFYILVPDLRLPSLQEFIYRLVELSKIETPILMSTLIYLARLKRRLQSCQGSPSTSHRIFLAALILSTKYHDDTPYTNGSWARLSRIATQRHALRLSCDDVNHMERELLLLLNWDVSIPERDLYTELRPLINPVSVVVLLPMPIVTTRLQNGLSFDSSPMRRPAVITPHALRPTMSALAVPAHHTRYMAMSIKSNQIPTRYNALAAICAWITLAGFIVLPNTFTSIEKSESLRKHQGGKVLQSAVRNVQLLPLAGVLCGVGVLGSCWLWWKWQKNYVWLIAQVFM</sequence>
<dbReference type="PANTHER" id="PTHR15615:SF10">
    <property type="entry name" value="PHO85 CYCLIN-2-RELATED"/>
    <property type="match status" value="1"/>
</dbReference>
<evidence type="ECO:0000313" key="4">
    <source>
        <dbReference type="Proteomes" id="UP000001611"/>
    </source>
</evidence>
<dbReference type="OrthoDB" id="3254104at2759"/>
<feature type="domain" description="Cyclin N-terminal" evidence="2">
    <location>
        <begin position="74"/>
        <end position="177"/>
    </location>
</feature>
<keyword evidence="4" id="KW-1185">Reference proteome</keyword>
<accession>G2WXM5</accession>
<dbReference type="HOGENOM" id="CLU_802150_0_0_1"/>
<gene>
    <name evidence="3" type="ORF">VDAG_02357</name>
</gene>
<dbReference type="eggNOG" id="KOG1674">
    <property type="taxonomic scope" value="Eukaryota"/>
</dbReference>
<dbReference type="GO" id="GO:0019901">
    <property type="term" value="F:protein kinase binding"/>
    <property type="evidence" value="ECO:0007669"/>
    <property type="project" value="InterPro"/>
</dbReference>
<organism evidence="3 4">
    <name type="scientific">Verticillium dahliae (strain VdLs.17 / ATCC MYA-4575 / FGSC 10137)</name>
    <name type="common">Verticillium wilt</name>
    <dbReference type="NCBI Taxonomy" id="498257"/>
    <lineage>
        <taxon>Eukaryota</taxon>
        <taxon>Fungi</taxon>
        <taxon>Dikarya</taxon>
        <taxon>Ascomycota</taxon>
        <taxon>Pezizomycotina</taxon>
        <taxon>Sordariomycetes</taxon>
        <taxon>Hypocreomycetidae</taxon>
        <taxon>Glomerellales</taxon>
        <taxon>Plectosphaerellaceae</taxon>
        <taxon>Verticillium</taxon>
    </lineage>
</organism>
<dbReference type="InterPro" id="IPR013922">
    <property type="entry name" value="Cyclin_PHO80-like"/>
</dbReference>
<dbReference type="GO" id="GO:0005634">
    <property type="term" value="C:nucleus"/>
    <property type="evidence" value="ECO:0007669"/>
    <property type="project" value="TreeGrafter"/>
</dbReference>
<proteinExistence type="predicted"/>
<dbReference type="PANTHER" id="PTHR15615">
    <property type="match status" value="1"/>
</dbReference>
<dbReference type="SUPFAM" id="SSF47954">
    <property type="entry name" value="Cyclin-like"/>
    <property type="match status" value="1"/>
</dbReference>
<dbReference type="RefSeq" id="XP_009651305.1">
    <property type="nucleotide sequence ID" value="XM_009653010.1"/>
</dbReference>
<dbReference type="KEGG" id="vda:VDAG_02357"/>
<dbReference type="InParanoid" id="G2WXM5"/>
<dbReference type="GO" id="GO:0016538">
    <property type="term" value="F:cyclin-dependent protein serine/threonine kinase regulator activity"/>
    <property type="evidence" value="ECO:0007669"/>
    <property type="project" value="TreeGrafter"/>
</dbReference>
<evidence type="ECO:0000313" key="3">
    <source>
        <dbReference type="EMBL" id="EGY20833.1"/>
    </source>
</evidence>
<reference evidence="3 4" key="1">
    <citation type="submission" date="2008-03" db="EMBL/GenBank/DDBJ databases">
        <title>The Genome Sequence of Verticillium dahliae VdLs.17.</title>
        <authorList>
            <consortium name="The Broad Institute Genome Sequencing Platform"/>
            <person name="Ma L.-J.J."/>
            <person name="Klosterman S.J."/>
            <person name="Subbarao K."/>
            <person name="Dobinson K."/>
            <person name="Veronese P."/>
            <person name="Kang S."/>
            <person name="Gold S.E."/>
            <person name="Young S."/>
            <person name="Jaffe D."/>
            <person name="Gnerre S."/>
            <person name="Berlin A."/>
            <person name="Heiman D."/>
            <person name="Hepburn T."/>
            <person name="Sykes S."/>
            <person name="Alvarado L."/>
            <person name="Kodira C.D."/>
            <person name="Lander E."/>
            <person name="Galagan J."/>
            <person name="Nusbaum C."/>
            <person name="Birren B."/>
        </authorList>
    </citation>
    <scope>NUCLEOTIDE SEQUENCE [LARGE SCALE GENOMIC DNA]</scope>
    <source>
        <strain evidence="4">VdLs.17 / ATCC MYA-4575 / FGSC 10137</strain>
    </source>
</reference>
<dbReference type="GO" id="GO:0000307">
    <property type="term" value="C:cyclin-dependent protein kinase holoenzyme complex"/>
    <property type="evidence" value="ECO:0007669"/>
    <property type="project" value="TreeGrafter"/>
</dbReference>
<keyword evidence="1" id="KW-0812">Transmembrane</keyword>
<feature type="transmembrane region" description="Helical" evidence="1">
    <location>
        <begin position="262"/>
        <end position="284"/>
    </location>
</feature>
<evidence type="ECO:0000256" key="1">
    <source>
        <dbReference type="SAM" id="Phobius"/>
    </source>
</evidence>
<dbReference type="Pfam" id="PF00134">
    <property type="entry name" value="Cyclin_N"/>
    <property type="match status" value="1"/>
</dbReference>
<dbReference type="CDD" id="cd20557">
    <property type="entry name" value="CYCLIN_ScPCL1-like"/>
    <property type="match status" value="1"/>
</dbReference>
<dbReference type="InterPro" id="IPR036915">
    <property type="entry name" value="Cyclin-like_sf"/>
</dbReference>
<dbReference type="Gene3D" id="1.10.472.10">
    <property type="entry name" value="Cyclin-like"/>
    <property type="match status" value="1"/>
</dbReference>
<protein>
    <submittedName>
        <fullName evidence="3">PHO85 cyclin-1</fullName>
    </submittedName>
</protein>
<dbReference type="EMBL" id="DS572698">
    <property type="protein sequence ID" value="EGY20833.1"/>
    <property type="molecule type" value="Genomic_DNA"/>
</dbReference>
<dbReference type="GeneID" id="20703820"/>
<dbReference type="OMA" id="HYNPYKR"/>
<dbReference type="Proteomes" id="UP000001611">
    <property type="component" value="Chromosome 3"/>
</dbReference>
<dbReference type="STRING" id="498257.G2WXM5"/>
<feature type="transmembrane region" description="Helical" evidence="1">
    <location>
        <begin position="305"/>
        <end position="331"/>
    </location>
</feature>
<dbReference type="AlphaFoldDB" id="G2WXM5"/>
<keyword evidence="1" id="KW-0472">Membrane</keyword>
<keyword evidence="1" id="KW-1133">Transmembrane helix</keyword>
<evidence type="ECO:0000259" key="2">
    <source>
        <dbReference type="Pfam" id="PF00134"/>
    </source>
</evidence>
<dbReference type="InterPro" id="IPR006671">
    <property type="entry name" value="Cyclin_N"/>
</dbReference>